<evidence type="ECO:0000256" key="2">
    <source>
        <dbReference type="ARBA" id="ARBA00023136"/>
    </source>
</evidence>
<dbReference type="SUPFAM" id="SSF49313">
    <property type="entry name" value="Cadherin-like"/>
    <property type="match status" value="1"/>
</dbReference>
<dbReference type="CDD" id="cd11304">
    <property type="entry name" value="Cadherin_repeat"/>
    <property type="match status" value="1"/>
</dbReference>
<dbReference type="Gene3D" id="2.60.40.60">
    <property type="entry name" value="Cadherins"/>
    <property type="match status" value="1"/>
</dbReference>
<dbReference type="InterPro" id="IPR015919">
    <property type="entry name" value="Cadherin-like_sf"/>
</dbReference>
<gene>
    <name evidence="5" type="ORF">RIMI_LOCUS22746058</name>
</gene>
<reference evidence="5" key="1">
    <citation type="submission" date="2023-07" db="EMBL/GenBank/DDBJ databases">
        <authorList>
            <person name="Stuckert A."/>
        </authorList>
    </citation>
    <scope>NUCLEOTIDE SEQUENCE</scope>
</reference>
<evidence type="ECO:0000256" key="1">
    <source>
        <dbReference type="ARBA" id="ARBA00004370"/>
    </source>
</evidence>
<feature type="transmembrane region" description="Helical" evidence="4">
    <location>
        <begin position="178"/>
        <end position="202"/>
    </location>
</feature>
<keyword evidence="4" id="KW-1133">Transmembrane helix</keyword>
<keyword evidence="4" id="KW-0812">Transmembrane</keyword>
<organism evidence="5 6">
    <name type="scientific">Ranitomeya imitator</name>
    <name type="common">mimic poison frog</name>
    <dbReference type="NCBI Taxonomy" id="111125"/>
    <lineage>
        <taxon>Eukaryota</taxon>
        <taxon>Metazoa</taxon>
        <taxon>Chordata</taxon>
        <taxon>Craniata</taxon>
        <taxon>Vertebrata</taxon>
        <taxon>Euteleostomi</taxon>
        <taxon>Amphibia</taxon>
        <taxon>Batrachia</taxon>
        <taxon>Anura</taxon>
        <taxon>Neobatrachia</taxon>
        <taxon>Hyloidea</taxon>
        <taxon>Dendrobatidae</taxon>
        <taxon>Dendrobatinae</taxon>
        <taxon>Ranitomeya</taxon>
    </lineage>
</organism>
<accession>A0ABN9MQX4</accession>
<keyword evidence="6" id="KW-1185">Reference proteome</keyword>
<comment type="subcellular location">
    <subcellularLocation>
        <location evidence="1">Membrane</location>
    </subcellularLocation>
</comment>
<evidence type="ECO:0000313" key="5">
    <source>
        <dbReference type="EMBL" id="CAJ0968045.1"/>
    </source>
</evidence>
<evidence type="ECO:0000313" key="6">
    <source>
        <dbReference type="Proteomes" id="UP001176940"/>
    </source>
</evidence>
<evidence type="ECO:0000256" key="3">
    <source>
        <dbReference type="SAM" id="MobiDB-lite"/>
    </source>
</evidence>
<dbReference type="Proteomes" id="UP001176940">
    <property type="component" value="Unassembled WGS sequence"/>
</dbReference>
<comment type="caution">
    <text evidence="5">The sequence shown here is derived from an EMBL/GenBank/DDBJ whole genome shotgun (WGS) entry which is preliminary data.</text>
</comment>
<proteinExistence type="predicted"/>
<keyword evidence="2 4" id="KW-0472">Membrane</keyword>
<evidence type="ECO:0000256" key="4">
    <source>
        <dbReference type="SAM" id="Phobius"/>
    </source>
</evidence>
<evidence type="ECO:0008006" key="7">
    <source>
        <dbReference type="Google" id="ProtNLM"/>
    </source>
</evidence>
<dbReference type="EMBL" id="CAUEEQ010078866">
    <property type="protein sequence ID" value="CAJ0968045.1"/>
    <property type="molecule type" value="Genomic_DNA"/>
</dbReference>
<name>A0ABN9MQX4_9NEOB</name>
<feature type="region of interest" description="Disordered" evidence="3">
    <location>
        <begin position="220"/>
        <end position="247"/>
    </location>
</feature>
<sequence>MPPFGTVVGQINATDADYKFNNVQFSIEGGPNPPVFYVIRVLDYNDNPPGLQPAILSHHHLLHAADHVTVPDIKLQRQRRDVCAELQDCNINSRFRTVGPSVLHNGFSFNSDGLMDPKTYELLIQVTDSAVAPQFSTTATVFVTVIPWTTTMATTTKTTPRNKTIIVNKTLDYWQPDVWFIVVLTITGILFLSAIALLTWALCKRSSFCAPGTKDLTQPLLPDSSVTRNEAVGEVPNPTPPSKEKKDIAPVSPLACSLTVEHKIQFPVVNICLTATLGKDAGCDGRSHCWCSLQLMEEDGSFRL</sequence>
<protein>
    <recommendedName>
        <fullName evidence="7">Cadherin domain-containing protein</fullName>
    </recommendedName>
</protein>